<dbReference type="GO" id="GO:0016787">
    <property type="term" value="F:hydrolase activity"/>
    <property type="evidence" value="ECO:0007669"/>
    <property type="project" value="UniProtKB-KW"/>
</dbReference>
<dbReference type="OrthoDB" id="495620at2"/>
<accession>A0A100Y6V8</accession>
<evidence type="ECO:0000313" key="4">
    <source>
        <dbReference type="Proteomes" id="UP000054011"/>
    </source>
</evidence>
<dbReference type="SUPFAM" id="SSF53474">
    <property type="entry name" value="alpha/beta-Hydrolases"/>
    <property type="match status" value="1"/>
</dbReference>
<dbReference type="Proteomes" id="UP000054011">
    <property type="component" value="Unassembled WGS sequence"/>
</dbReference>
<dbReference type="PRINTS" id="PR00412">
    <property type="entry name" value="EPOXHYDRLASE"/>
</dbReference>
<dbReference type="PANTHER" id="PTHR43798:SF31">
    <property type="entry name" value="AB HYDROLASE SUPERFAMILY PROTEIN YCLE"/>
    <property type="match status" value="1"/>
</dbReference>
<comment type="caution">
    <text evidence="3">The sequence shown here is derived from an EMBL/GenBank/DDBJ whole genome shotgun (WGS) entry which is preliminary data.</text>
</comment>
<keyword evidence="1 3" id="KW-0378">Hydrolase</keyword>
<organism evidence="3 4">
    <name type="scientific">Streptomyces kanasensis</name>
    <dbReference type="NCBI Taxonomy" id="936756"/>
    <lineage>
        <taxon>Bacteria</taxon>
        <taxon>Bacillati</taxon>
        <taxon>Actinomycetota</taxon>
        <taxon>Actinomycetes</taxon>
        <taxon>Kitasatosporales</taxon>
        <taxon>Streptomycetaceae</taxon>
        <taxon>Streptomyces</taxon>
    </lineage>
</organism>
<feature type="domain" description="AB hydrolase-1" evidence="2">
    <location>
        <begin position="14"/>
        <end position="125"/>
    </location>
</feature>
<reference evidence="3 4" key="1">
    <citation type="submission" date="2015-11" db="EMBL/GenBank/DDBJ databases">
        <title>Genome-wide analysis reveals the secondary metabolome in Streptomyces kanasensis ZX01.</title>
        <authorList>
            <person name="Zhang G."/>
            <person name="Han L."/>
            <person name="Feng J."/>
            <person name="Zhang X."/>
        </authorList>
    </citation>
    <scope>NUCLEOTIDE SEQUENCE [LARGE SCALE GENOMIC DNA]</scope>
    <source>
        <strain evidence="3 4">ZX01</strain>
    </source>
</reference>
<dbReference type="Gene3D" id="3.40.50.1820">
    <property type="entry name" value="alpha/beta hydrolase"/>
    <property type="match status" value="1"/>
</dbReference>
<dbReference type="RefSeq" id="WP_058941984.1">
    <property type="nucleotide sequence ID" value="NZ_LNSV01000021.1"/>
</dbReference>
<dbReference type="EMBL" id="LNSV01000021">
    <property type="protein sequence ID" value="KUH38786.1"/>
    <property type="molecule type" value="Genomic_DNA"/>
</dbReference>
<dbReference type="InterPro" id="IPR029058">
    <property type="entry name" value="AB_hydrolase_fold"/>
</dbReference>
<gene>
    <name evidence="3" type="ORF">ATE80_10965</name>
</gene>
<evidence type="ECO:0000256" key="1">
    <source>
        <dbReference type="ARBA" id="ARBA00022801"/>
    </source>
</evidence>
<dbReference type="Pfam" id="PF00561">
    <property type="entry name" value="Abhydrolase_1"/>
    <property type="match status" value="1"/>
</dbReference>
<proteinExistence type="predicted"/>
<protein>
    <submittedName>
        <fullName evidence="3">Alpha/beta hydrolase</fullName>
    </submittedName>
</protein>
<dbReference type="GO" id="GO:0016020">
    <property type="term" value="C:membrane"/>
    <property type="evidence" value="ECO:0007669"/>
    <property type="project" value="TreeGrafter"/>
</dbReference>
<dbReference type="STRING" id="936756.ATE80_10965"/>
<sequence>MPLSHDVSGQGPGPVVVLLHSSVCDRRMWDPQVPVLTDAGYRVVRCDFRGFGDSPVADGPYGDAADVEVLLDHLGVERAALVGASYGGKVALEVAAHRRDAVSALVLLCSALPGHEPGAELLAFDEREEALFEAGDLAGAVELNVATWLGPEADDDVRGRVRAMQRHAFEVQSAAAEEFSPDRREVDLSLVGAPCLAVSGAHDLADFREIARSVAERVPGARHMELPWAGHLPGLERPAEVGTLLTDFLRAAVPVHH</sequence>
<dbReference type="InterPro" id="IPR000639">
    <property type="entry name" value="Epox_hydrolase-like"/>
</dbReference>
<dbReference type="AlphaFoldDB" id="A0A100Y6V8"/>
<dbReference type="InterPro" id="IPR050266">
    <property type="entry name" value="AB_hydrolase_sf"/>
</dbReference>
<name>A0A100Y6V8_9ACTN</name>
<dbReference type="PRINTS" id="PR00111">
    <property type="entry name" value="ABHYDROLASE"/>
</dbReference>
<evidence type="ECO:0000259" key="2">
    <source>
        <dbReference type="Pfam" id="PF00561"/>
    </source>
</evidence>
<keyword evidence="4" id="KW-1185">Reference proteome</keyword>
<evidence type="ECO:0000313" key="3">
    <source>
        <dbReference type="EMBL" id="KUH38786.1"/>
    </source>
</evidence>
<dbReference type="InterPro" id="IPR000073">
    <property type="entry name" value="AB_hydrolase_1"/>
</dbReference>
<dbReference type="PANTHER" id="PTHR43798">
    <property type="entry name" value="MONOACYLGLYCEROL LIPASE"/>
    <property type="match status" value="1"/>
</dbReference>